<organism evidence="1 2">
    <name type="scientific">Favolaschia claudopus</name>
    <dbReference type="NCBI Taxonomy" id="2862362"/>
    <lineage>
        <taxon>Eukaryota</taxon>
        <taxon>Fungi</taxon>
        <taxon>Dikarya</taxon>
        <taxon>Basidiomycota</taxon>
        <taxon>Agaricomycotina</taxon>
        <taxon>Agaricomycetes</taxon>
        <taxon>Agaricomycetidae</taxon>
        <taxon>Agaricales</taxon>
        <taxon>Marasmiineae</taxon>
        <taxon>Mycenaceae</taxon>
        <taxon>Favolaschia</taxon>
    </lineage>
</organism>
<dbReference type="AlphaFoldDB" id="A0AAV9Z4Y4"/>
<dbReference type="Proteomes" id="UP001362999">
    <property type="component" value="Unassembled WGS sequence"/>
</dbReference>
<accession>A0AAV9Z4Y4</accession>
<dbReference type="EMBL" id="JAWWNJ010000212">
    <property type="protein sequence ID" value="KAK6971437.1"/>
    <property type="molecule type" value="Genomic_DNA"/>
</dbReference>
<sequence>MVADRGLKDFGNSCKSSQKVVRLHHNVERLKPIWKINDHASASEHLIKEGASVNWMYVGQAAAAQLVLDVENYKDHTSIANQNVDHFFMVEVANGKLTMPVAHATDYSTTEETVSNPEVIGGTLSNPEVVDGNLSNPPEIIDDNTIRKVFKVFFILVDERNYSGPTPSRRATTLFVYHLRDETGAQFVQTTELIEQLQLSSERVVGSARLSVALSVSGISLRSAFYTIRGGAETVGISDIPELQVEAARAGTGCDCSVTIYLDDQNLPDVQNTKEPNASSNAFSKRRASVLSSDSEQEYRGVTVKLDRSTPSIRAASIARINTTARDDAQLRWLRGPSGNTPEDDCEEAGRTSITNACLATFLERTADWIGKAKIAGALQVEASHIPAVKAHLDGDVANDYLGVKAWTDFLKAAIAGYKKAQVEAELKGTTID</sequence>
<proteinExistence type="predicted"/>
<name>A0AAV9Z4Y4_9AGAR</name>
<protein>
    <submittedName>
        <fullName evidence="1">Uncharacterized protein</fullName>
    </submittedName>
</protein>
<evidence type="ECO:0000313" key="2">
    <source>
        <dbReference type="Proteomes" id="UP001362999"/>
    </source>
</evidence>
<gene>
    <name evidence="1" type="ORF">R3P38DRAFT_2813847</name>
</gene>
<keyword evidence="2" id="KW-1185">Reference proteome</keyword>
<reference evidence="1 2" key="1">
    <citation type="journal article" date="2024" name="J Genomics">
        <title>Draft genome sequencing and assembly of Favolaschia claudopus CIRM-BRFM 2984 isolated from oak limbs.</title>
        <authorList>
            <person name="Navarro D."/>
            <person name="Drula E."/>
            <person name="Chaduli D."/>
            <person name="Cazenave R."/>
            <person name="Ahrendt S."/>
            <person name="Wang J."/>
            <person name="Lipzen A."/>
            <person name="Daum C."/>
            <person name="Barry K."/>
            <person name="Grigoriev I.V."/>
            <person name="Favel A."/>
            <person name="Rosso M.N."/>
            <person name="Martin F."/>
        </authorList>
    </citation>
    <scope>NUCLEOTIDE SEQUENCE [LARGE SCALE GENOMIC DNA]</scope>
    <source>
        <strain evidence="1 2">CIRM-BRFM 2984</strain>
    </source>
</reference>
<evidence type="ECO:0000313" key="1">
    <source>
        <dbReference type="EMBL" id="KAK6971437.1"/>
    </source>
</evidence>
<comment type="caution">
    <text evidence="1">The sequence shown here is derived from an EMBL/GenBank/DDBJ whole genome shotgun (WGS) entry which is preliminary data.</text>
</comment>